<reference evidence="1" key="1">
    <citation type="submission" date="2022-05" db="EMBL/GenBank/DDBJ databases">
        <title>Schlegelella sp. nov., isolated from mangrove soil.</title>
        <authorList>
            <person name="Liu Y."/>
            <person name="Ge X."/>
            <person name="Liu W."/>
        </authorList>
    </citation>
    <scope>NUCLEOTIDE SEQUENCE</scope>
    <source>
        <strain evidence="1">S2-27</strain>
    </source>
</reference>
<dbReference type="Proteomes" id="UP001165541">
    <property type="component" value="Unassembled WGS sequence"/>
</dbReference>
<sequence length="129" mass="13643">MMDFQQACAYVRATGSSAYCYTPWMHEGEWIGVQHCTLYEPAGAGDATPLEMRLRRVARGARGGEVIEVGSLAAWDELPAQALEAQYGVDPRGYRYAASDADADAADTQAYQAASGSTHAVAVPGGGQP</sequence>
<dbReference type="RefSeq" id="WP_251779043.1">
    <property type="nucleotide sequence ID" value="NZ_JAMKFE010000007.1"/>
</dbReference>
<comment type="caution">
    <text evidence="1">The sequence shown here is derived from an EMBL/GenBank/DDBJ whole genome shotgun (WGS) entry which is preliminary data.</text>
</comment>
<keyword evidence="2" id="KW-1185">Reference proteome</keyword>
<gene>
    <name evidence="1" type="ORF">M8A51_13745</name>
</gene>
<name>A0ABT0YPE9_9BURK</name>
<accession>A0ABT0YPE9</accession>
<evidence type="ECO:0000313" key="1">
    <source>
        <dbReference type="EMBL" id="MCM5680591.1"/>
    </source>
</evidence>
<protein>
    <submittedName>
        <fullName evidence="1">Uncharacterized protein</fullName>
    </submittedName>
</protein>
<organism evidence="1 2">
    <name type="scientific">Caldimonas mangrovi</name>
    <dbReference type="NCBI Taxonomy" id="2944811"/>
    <lineage>
        <taxon>Bacteria</taxon>
        <taxon>Pseudomonadati</taxon>
        <taxon>Pseudomonadota</taxon>
        <taxon>Betaproteobacteria</taxon>
        <taxon>Burkholderiales</taxon>
        <taxon>Sphaerotilaceae</taxon>
        <taxon>Caldimonas</taxon>
    </lineage>
</organism>
<proteinExistence type="predicted"/>
<evidence type="ECO:0000313" key="2">
    <source>
        <dbReference type="Proteomes" id="UP001165541"/>
    </source>
</evidence>
<dbReference type="EMBL" id="JAMKFE010000007">
    <property type="protein sequence ID" value="MCM5680591.1"/>
    <property type="molecule type" value="Genomic_DNA"/>
</dbReference>